<feature type="region of interest" description="Disordered" evidence="1">
    <location>
        <begin position="170"/>
        <end position="197"/>
    </location>
</feature>
<name>A0A816APZ9_9BILA</name>
<sequence>LTKSVSMLKHNYALVKPLLEELMSMGLLIKFNNGVQSGKNKSALLVKEHYEAPTPVTRSAAAKSLTTIKKRQKKNLKMSPNNGTNTILRYFRRITKEINAQSETNGEEPSRQNDDCEIISCLSVHGKLNTNDLIPPINSSSSSIMKTATSSSTELTSKYFRNALVPRPLPRITRLSNGNSTSLQDDKQQQISDKNEQ</sequence>
<dbReference type="EMBL" id="CAJNOQ010035267">
    <property type="protein sequence ID" value="CAF1598673.1"/>
    <property type="molecule type" value="Genomic_DNA"/>
</dbReference>
<dbReference type="EMBL" id="CAJOBA010039030">
    <property type="protein sequence ID" value="CAF4070854.1"/>
    <property type="molecule type" value="Genomic_DNA"/>
</dbReference>
<comment type="caution">
    <text evidence="3">The sequence shown here is derived from an EMBL/GenBank/DDBJ whole genome shotgun (WGS) entry which is preliminary data.</text>
</comment>
<dbReference type="Proteomes" id="UP000663829">
    <property type="component" value="Unassembled WGS sequence"/>
</dbReference>
<feature type="region of interest" description="Disordered" evidence="1">
    <location>
        <begin position="130"/>
        <end position="152"/>
    </location>
</feature>
<accession>A0A816APZ9</accession>
<dbReference type="Proteomes" id="UP000682733">
    <property type="component" value="Unassembled WGS sequence"/>
</dbReference>
<dbReference type="Proteomes" id="UP000681722">
    <property type="component" value="Unassembled WGS sequence"/>
</dbReference>
<dbReference type="OrthoDB" id="10635484at2759"/>
<feature type="compositionally biased region" description="Low complexity" evidence="1">
    <location>
        <begin position="139"/>
        <end position="152"/>
    </location>
</feature>
<dbReference type="AlphaFoldDB" id="A0A816APZ9"/>
<feature type="compositionally biased region" description="Basic and acidic residues" evidence="1">
    <location>
        <begin position="184"/>
        <end position="197"/>
    </location>
</feature>
<dbReference type="EMBL" id="CAJOBC010101618">
    <property type="protein sequence ID" value="CAF4474723.1"/>
    <property type="molecule type" value="Genomic_DNA"/>
</dbReference>
<evidence type="ECO:0000256" key="1">
    <source>
        <dbReference type="SAM" id="MobiDB-lite"/>
    </source>
</evidence>
<feature type="non-terminal residue" evidence="3">
    <location>
        <position position="197"/>
    </location>
</feature>
<proteinExistence type="predicted"/>
<evidence type="ECO:0000313" key="3">
    <source>
        <dbReference type="EMBL" id="CAF1598673.1"/>
    </source>
</evidence>
<protein>
    <submittedName>
        <fullName evidence="3">Uncharacterized protein</fullName>
    </submittedName>
</protein>
<evidence type="ECO:0000313" key="6">
    <source>
        <dbReference type="Proteomes" id="UP000663829"/>
    </source>
</evidence>
<gene>
    <name evidence="3" type="ORF">GPM918_LOCUS42282</name>
    <name evidence="2" type="ORF">OVA965_LOCUS26883</name>
    <name evidence="5" type="ORF">SRO942_LOCUS43488</name>
    <name evidence="4" type="ORF">TMI583_LOCUS27630</name>
</gene>
<keyword evidence="6" id="KW-1185">Reference proteome</keyword>
<reference evidence="3" key="1">
    <citation type="submission" date="2021-02" db="EMBL/GenBank/DDBJ databases">
        <authorList>
            <person name="Nowell W R."/>
        </authorList>
    </citation>
    <scope>NUCLEOTIDE SEQUENCE</scope>
</reference>
<feature type="compositionally biased region" description="Polar residues" evidence="1">
    <location>
        <begin position="174"/>
        <end position="183"/>
    </location>
</feature>
<evidence type="ECO:0000313" key="4">
    <source>
        <dbReference type="EMBL" id="CAF4070854.1"/>
    </source>
</evidence>
<evidence type="ECO:0000313" key="2">
    <source>
        <dbReference type="EMBL" id="CAF1264447.1"/>
    </source>
</evidence>
<dbReference type="Proteomes" id="UP000677228">
    <property type="component" value="Unassembled WGS sequence"/>
</dbReference>
<evidence type="ECO:0000313" key="5">
    <source>
        <dbReference type="EMBL" id="CAF4474723.1"/>
    </source>
</evidence>
<dbReference type="EMBL" id="CAJNOK010017468">
    <property type="protein sequence ID" value="CAF1264447.1"/>
    <property type="molecule type" value="Genomic_DNA"/>
</dbReference>
<organism evidence="3 6">
    <name type="scientific">Didymodactylos carnosus</name>
    <dbReference type="NCBI Taxonomy" id="1234261"/>
    <lineage>
        <taxon>Eukaryota</taxon>
        <taxon>Metazoa</taxon>
        <taxon>Spiralia</taxon>
        <taxon>Gnathifera</taxon>
        <taxon>Rotifera</taxon>
        <taxon>Eurotatoria</taxon>
        <taxon>Bdelloidea</taxon>
        <taxon>Philodinida</taxon>
        <taxon>Philodinidae</taxon>
        <taxon>Didymodactylos</taxon>
    </lineage>
</organism>